<dbReference type="Gene3D" id="2.60.40.1120">
    <property type="entry name" value="Carboxypeptidase-like, regulatory domain"/>
    <property type="match status" value="1"/>
</dbReference>
<dbReference type="NCBIfam" id="TIGR04056">
    <property type="entry name" value="OMP_RagA_SusC"/>
    <property type="match status" value="1"/>
</dbReference>
<feature type="chain" id="PRO_5011453080" evidence="10">
    <location>
        <begin position="26"/>
        <end position="1048"/>
    </location>
</feature>
<keyword evidence="2 8" id="KW-0813">Transport</keyword>
<dbReference type="InterPro" id="IPR023997">
    <property type="entry name" value="TonB-dep_OMP_SusC/RagA_CS"/>
</dbReference>
<reference evidence="13 14" key="1">
    <citation type="submission" date="2016-10" db="EMBL/GenBank/DDBJ databases">
        <authorList>
            <person name="de Groot N.N."/>
        </authorList>
    </citation>
    <scope>NUCLEOTIDE SEQUENCE [LARGE SCALE GENOMIC DNA]</scope>
    <source>
        <strain evidence="13 14">RK1</strain>
    </source>
</reference>
<dbReference type="Pfam" id="PF13715">
    <property type="entry name" value="CarbopepD_reg_2"/>
    <property type="match status" value="1"/>
</dbReference>
<dbReference type="Pfam" id="PF00593">
    <property type="entry name" value="TonB_dep_Rec_b-barrel"/>
    <property type="match status" value="1"/>
</dbReference>
<comment type="similarity">
    <text evidence="8 9">Belongs to the TonB-dependent receptor family.</text>
</comment>
<keyword evidence="10" id="KW-0732">Signal</keyword>
<dbReference type="InterPro" id="IPR023996">
    <property type="entry name" value="TonB-dep_OMP_SusC/RagA"/>
</dbReference>
<keyword evidence="5 9" id="KW-0798">TonB box</keyword>
<dbReference type="NCBIfam" id="TIGR04057">
    <property type="entry name" value="SusC_RagA_signa"/>
    <property type="match status" value="1"/>
</dbReference>
<dbReference type="EMBL" id="FOQO01000003">
    <property type="protein sequence ID" value="SFI37645.1"/>
    <property type="molecule type" value="Genomic_DNA"/>
</dbReference>
<dbReference type="InterPro" id="IPR039426">
    <property type="entry name" value="TonB-dep_rcpt-like"/>
</dbReference>
<dbReference type="SUPFAM" id="SSF49464">
    <property type="entry name" value="Carboxypeptidase regulatory domain-like"/>
    <property type="match status" value="1"/>
</dbReference>
<organism evidence="13 14">
    <name type="scientific">Parapedobacter indicus</name>
    <dbReference type="NCBI Taxonomy" id="1477437"/>
    <lineage>
        <taxon>Bacteria</taxon>
        <taxon>Pseudomonadati</taxon>
        <taxon>Bacteroidota</taxon>
        <taxon>Sphingobacteriia</taxon>
        <taxon>Sphingobacteriales</taxon>
        <taxon>Sphingobacteriaceae</taxon>
        <taxon>Parapedobacter</taxon>
    </lineage>
</organism>
<keyword evidence="6 8" id="KW-0472">Membrane</keyword>
<dbReference type="InterPro" id="IPR037066">
    <property type="entry name" value="Plug_dom_sf"/>
</dbReference>
<dbReference type="PROSITE" id="PS52016">
    <property type="entry name" value="TONB_DEPENDENT_REC_3"/>
    <property type="match status" value="1"/>
</dbReference>
<name>A0A1I3HPI3_9SPHI</name>
<dbReference type="InterPro" id="IPR008969">
    <property type="entry name" value="CarboxyPept-like_regulatory"/>
</dbReference>
<evidence type="ECO:0000256" key="10">
    <source>
        <dbReference type="SAM" id="SignalP"/>
    </source>
</evidence>
<sequence>MRKKLFLTATSAVLLQLPLVGVVHAHARSGHAELVWQQPQEPVTGRVTNEAGEPLAGVSVSVKGTQQRSSTNNNGEFQIQAGGAADVLVFSYVGYENKEVSVGPQRTVLIQLATAETAIDEVVVVGYGAQSKRKISTAVSKVSGSSINHLPVTTPGNALAGMAAGVQVQSGGGDTPGQAPTIRIRGIGSLGGGNAPLYVVDGYPLQDASHFSRISPSDIESIEVLKDAASASIYGSRAANGVILVTTKRGKSGKTTFNVNAYSGLQQVYRKMEMMNAQEYLQYAKDARNASGLDYPDVFDTPEQLANTDWQDVIFQSAPMSEFRLQALGGNEKVQFSISGSYLAQKGTLKGTDYKLASMRTNLDAALSDRLKIGVNFAPSVSIRHQQPLPGVSGPASYVPVYAALLMPPVVSARLPNGDYGQNNVMPFTQYGFAETGIHNPLAVLELNENRQNTLNLFNNAYLSWQPIDGLEIKTQGGATVSALTNQTYIPSTLAYATSPFANLSTPSLAGIQSQTNSGRNIDWVWENTATYTRNFNDVHNLSGLLLFSMQKTDNQLVASTGRIGSFSNDIITNPTAATEQIGSLTYGRSSFLSYAARVNYDYKDKYILMASVRTDASSRFGPQNRFGVFQSYAAAWRISEESFMESQQLFNELKLRASYGETGNANIGDNTWMSSVIARNYSFGDARVPGTILQGLQNENLTWEKNKQVNLGLDAAFLDNRIYLTVDVYRKNTAGMLFSKELPAIVGYATSFYTNIGKLQNDGFEVDLQTTNLEGAFSWSTNLNLSFNRTKVLDLGGRESLNALAGTPGWPNVYKVEVGQPLGNMYGFIIDGVVRNEAQLNGNPQWPGSTVGSYQIRDVDGNGTINEGDRTLLGNGLPDFVYGMTNTLAYKNFDLSIVIQGVLGSNVINGASRHTELWVGRFNTVKGMANNYFDPANPDRDVKYARVGPRTGFSTAGELHTYAVYNGSFLRVRNLTLGYNLSERIAQKLRFSSARIYVAGQNLLTVSDYPGFNPEPSMYGDSVYQPGSDQGTYPSNRSYLLGINFGF</sequence>
<keyword evidence="14" id="KW-1185">Reference proteome</keyword>
<dbReference type="Gene3D" id="2.40.170.20">
    <property type="entry name" value="TonB-dependent receptor, beta-barrel domain"/>
    <property type="match status" value="1"/>
</dbReference>
<dbReference type="GO" id="GO:0009279">
    <property type="term" value="C:cell outer membrane"/>
    <property type="evidence" value="ECO:0007669"/>
    <property type="project" value="UniProtKB-SubCell"/>
</dbReference>
<proteinExistence type="inferred from homology"/>
<protein>
    <submittedName>
        <fullName evidence="13">TonB-linked outer membrane protein, SusC/RagA family</fullName>
    </submittedName>
</protein>
<dbReference type="Pfam" id="PF07715">
    <property type="entry name" value="Plug"/>
    <property type="match status" value="1"/>
</dbReference>
<keyword evidence="3 8" id="KW-1134">Transmembrane beta strand</keyword>
<keyword evidence="4 8" id="KW-0812">Transmembrane</keyword>
<feature type="domain" description="TonB-dependent receptor-like beta-barrel" evidence="11">
    <location>
        <begin position="448"/>
        <end position="1004"/>
    </location>
</feature>
<evidence type="ECO:0000256" key="9">
    <source>
        <dbReference type="RuleBase" id="RU003357"/>
    </source>
</evidence>
<dbReference type="OrthoDB" id="9768177at2"/>
<evidence type="ECO:0000256" key="3">
    <source>
        <dbReference type="ARBA" id="ARBA00022452"/>
    </source>
</evidence>
<dbReference type="SUPFAM" id="SSF56935">
    <property type="entry name" value="Porins"/>
    <property type="match status" value="1"/>
</dbReference>
<dbReference type="InterPro" id="IPR036942">
    <property type="entry name" value="Beta-barrel_TonB_sf"/>
</dbReference>
<dbReference type="InterPro" id="IPR000531">
    <property type="entry name" value="Beta-barrel_TonB"/>
</dbReference>
<evidence type="ECO:0000256" key="6">
    <source>
        <dbReference type="ARBA" id="ARBA00023136"/>
    </source>
</evidence>
<evidence type="ECO:0000259" key="11">
    <source>
        <dbReference type="Pfam" id="PF00593"/>
    </source>
</evidence>
<evidence type="ECO:0000313" key="14">
    <source>
        <dbReference type="Proteomes" id="UP000198670"/>
    </source>
</evidence>
<dbReference type="Gene3D" id="2.170.130.10">
    <property type="entry name" value="TonB-dependent receptor, plug domain"/>
    <property type="match status" value="1"/>
</dbReference>
<evidence type="ECO:0000259" key="12">
    <source>
        <dbReference type="Pfam" id="PF07715"/>
    </source>
</evidence>
<evidence type="ECO:0000256" key="7">
    <source>
        <dbReference type="ARBA" id="ARBA00023237"/>
    </source>
</evidence>
<comment type="subcellular location">
    <subcellularLocation>
        <location evidence="1 8">Cell outer membrane</location>
        <topology evidence="1 8">Multi-pass membrane protein</topology>
    </subcellularLocation>
</comment>
<feature type="domain" description="TonB-dependent receptor plug" evidence="12">
    <location>
        <begin position="132"/>
        <end position="242"/>
    </location>
</feature>
<dbReference type="InterPro" id="IPR012910">
    <property type="entry name" value="Plug_dom"/>
</dbReference>
<evidence type="ECO:0000313" key="13">
    <source>
        <dbReference type="EMBL" id="SFI37645.1"/>
    </source>
</evidence>
<evidence type="ECO:0000256" key="2">
    <source>
        <dbReference type="ARBA" id="ARBA00022448"/>
    </source>
</evidence>
<evidence type="ECO:0000256" key="8">
    <source>
        <dbReference type="PROSITE-ProRule" id="PRU01360"/>
    </source>
</evidence>
<gene>
    <name evidence="13" type="ORF">SAMN05444682_103445</name>
</gene>
<dbReference type="STRING" id="1477437.SAMN05444682_103445"/>
<accession>A0A1I3HPI3</accession>
<evidence type="ECO:0000256" key="5">
    <source>
        <dbReference type="ARBA" id="ARBA00023077"/>
    </source>
</evidence>
<dbReference type="AlphaFoldDB" id="A0A1I3HPI3"/>
<dbReference type="Proteomes" id="UP000198670">
    <property type="component" value="Unassembled WGS sequence"/>
</dbReference>
<dbReference type="RefSeq" id="WP_090626204.1">
    <property type="nucleotide sequence ID" value="NZ_FOQO01000003.1"/>
</dbReference>
<evidence type="ECO:0000256" key="1">
    <source>
        <dbReference type="ARBA" id="ARBA00004571"/>
    </source>
</evidence>
<evidence type="ECO:0000256" key="4">
    <source>
        <dbReference type="ARBA" id="ARBA00022692"/>
    </source>
</evidence>
<keyword evidence="7 8" id="KW-0998">Cell outer membrane</keyword>
<feature type="signal peptide" evidence="10">
    <location>
        <begin position="1"/>
        <end position="25"/>
    </location>
</feature>